<dbReference type="Pfam" id="PF00162">
    <property type="entry name" value="PGK"/>
    <property type="match status" value="1"/>
</dbReference>
<dbReference type="STRING" id="1194695.A0A5A7TS09"/>
<dbReference type="PROSITE" id="PS51625">
    <property type="entry name" value="SAM_MT_TRMB"/>
    <property type="match status" value="1"/>
</dbReference>
<dbReference type="Gene3D" id="3.40.50.150">
    <property type="entry name" value="Vaccinia Virus protein VP39"/>
    <property type="match status" value="1"/>
</dbReference>
<keyword evidence="4" id="KW-0489">Methyltransferase</keyword>
<dbReference type="GO" id="GO:0005829">
    <property type="term" value="C:cytosol"/>
    <property type="evidence" value="ECO:0007669"/>
    <property type="project" value="TreeGrafter"/>
</dbReference>
<comment type="caution">
    <text evidence="14">The sequence shown here is derived from an EMBL/GenBank/DDBJ whole genome shotgun (WGS) entry which is preliminary data.</text>
</comment>
<dbReference type="InterPro" id="IPR029063">
    <property type="entry name" value="SAM-dependent_MTases_sf"/>
</dbReference>
<dbReference type="SUPFAM" id="SSF53335">
    <property type="entry name" value="S-adenosyl-L-methionine-dependent methyltransferases"/>
    <property type="match status" value="1"/>
</dbReference>
<evidence type="ECO:0000256" key="11">
    <source>
        <dbReference type="ARBA" id="ARBA00022842"/>
    </source>
</evidence>
<evidence type="ECO:0000256" key="5">
    <source>
        <dbReference type="ARBA" id="ARBA00022679"/>
    </source>
</evidence>
<dbReference type="SUPFAM" id="SSF53748">
    <property type="entry name" value="Phosphoglycerate kinase"/>
    <property type="match status" value="1"/>
</dbReference>
<evidence type="ECO:0000256" key="8">
    <source>
        <dbReference type="ARBA" id="ARBA00022741"/>
    </source>
</evidence>
<dbReference type="GO" id="GO:0004618">
    <property type="term" value="F:phosphoglycerate kinase activity"/>
    <property type="evidence" value="ECO:0007669"/>
    <property type="project" value="UniProtKB-EC"/>
</dbReference>
<evidence type="ECO:0000256" key="7">
    <source>
        <dbReference type="ARBA" id="ARBA00022694"/>
    </source>
</evidence>
<keyword evidence="10" id="KW-0067">ATP-binding</keyword>
<accession>A0A5A7TS09</accession>
<evidence type="ECO:0000256" key="3">
    <source>
        <dbReference type="ARBA" id="ARBA00008982"/>
    </source>
</evidence>
<dbReference type="PANTHER" id="PTHR11406">
    <property type="entry name" value="PHOSPHOGLYCERATE KINASE"/>
    <property type="match status" value="1"/>
</dbReference>
<organism evidence="14 15">
    <name type="scientific">Cucumis melo var. makuwa</name>
    <name type="common">Oriental melon</name>
    <dbReference type="NCBI Taxonomy" id="1194695"/>
    <lineage>
        <taxon>Eukaryota</taxon>
        <taxon>Viridiplantae</taxon>
        <taxon>Streptophyta</taxon>
        <taxon>Embryophyta</taxon>
        <taxon>Tracheophyta</taxon>
        <taxon>Spermatophyta</taxon>
        <taxon>Magnoliopsida</taxon>
        <taxon>eudicotyledons</taxon>
        <taxon>Gunneridae</taxon>
        <taxon>Pentapetalae</taxon>
        <taxon>rosids</taxon>
        <taxon>fabids</taxon>
        <taxon>Cucurbitales</taxon>
        <taxon>Cucurbitaceae</taxon>
        <taxon>Benincaseae</taxon>
        <taxon>Cucumis</taxon>
    </lineage>
</organism>
<keyword evidence="8" id="KW-0547">Nucleotide-binding</keyword>
<protein>
    <recommendedName>
        <fullName evidence="12">Phosphoglycerate kinase</fullName>
        <ecNumber evidence="12">2.7.2.3</ecNumber>
    </recommendedName>
</protein>
<dbReference type="GO" id="GO:0006094">
    <property type="term" value="P:gluconeogenesis"/>
    <property type="evidence" value="ECO:0007669"/>
    <property type="project" value="TreeGrafter"/>
</dbReference>
<evidence type="ECO:0000313" key="14">
    <source>
        <dbReference type="EMBL" id="KAA0043999.1"/>
    </source>
</evidence>
<dbReference type="EC" id="2.7.2.3" evidence="12"/>
<evidence type="ECO:0000256" key="2">
    <source>
        <dbReference type="ARBA" id="ARBA00001946"/>
    </source>
</evidence>
<dbReference type="EMBL" id="SSTE01014973">
    <property type="protein sequence ID" value="KAA0043999.1"/>
    <property type="molecule type" value="Genomic_DNA"/>
</dbReference>
<evidence type="ECO:0000256" key="13">
    <source>
        <dbReference type="RuleBase" id="RU000696"/>
    </source>
</evidence>
<dbReference type="GO" id="GO:0005524">
    <property type="term" value="F:ATP binding"/>
    <property type="evidence" value="ECO:0007669"/>
    <property type="project" value="UniProtKB-KW"/>
</dbReference>
<dbReference type="GO" id="GO:0043531">
    <property type="term" value="F:ADP binding"/>
    <property type="evidence" value="ECO:0007669"/>
    <property type="project" value="TreeGrafter"/>
</dbReference>
<dbReference type="Gene3D" id="3.40.50.1260">
    <property type="entry name" value="Phosphoglycerate kinase, N-terminal domain"/>
    <property type="match status" value="2"/>
</dbReference>
<evidence type="ECO:0000256" key="4">
    <source>
        <dbReference type="ARBA" id="ARBA00022603"/>
    </source>
</evidence>
<keyword evidence="9 12" id="KW-0418">Kinase</keyword>
<dbReference type="PRINTS" id="PR00477">
    <property type="entry name" value="PHGLYCKINASE"/>
</dbReference>
<gene>
    <name evidence="14" type="ORF">E6C27_scaffold236G003450</name>
</gene>
<name>A0A5A7TS09_CUCMM</name>
<dbReference type="Proteomes" id="UP000321393">
    <property type="component" value="Unassembled WGS sequence"/>
</dbReference>
<keyword evidence="6" id="KW-0949">S-adenosyl-L-methionine</keyword>
<dbReference type="OrthoDB" id="275353at2759"/>
<dbReference type="InterPro" id="IPR001576">
    <property type="entry name" value="Phosphoglycerate_kinase"/>
</dbReference>
<evidence type="ECO:0000256" key="12">
    <source>
        <dbReference type="RuleBase" id="RU000532"/>
    </source>
</evidence>
<dbReference type="FunFam" id="3.40.50.1260:FF:000013">
    <property type="entry name" value="Phosphoglycerate kinase"/>
    <property type="match status" value="1"/>
</dbReference>
<comment type="catalytic activity">
    <reaction evidence="1">
        <text>guanosine(46) in tRNA + S-adenosyl-L-methionine = N(7)-methylguanosine(46) in tRNA + S-adenosyl-L-homocysteine</text>
        <dbReference type="Rhea" id="RHEA:42708"/>
        <dbReference type="Rhea" id="RHEA-COMP:10188"/>
        <dbReference type="Rhea" id="RHEA-COMP:10189"/>
        <dbReference type="ChEBI" id="CHEBI:57856"/>
        <dbReference type="ChEBI" id="CHEBI:59789"/>
        <dbReference type="ChEBI" id="CHEBI:74269"/>
        <dbReference type="ChEBI" id="CHEBI:74480"/>
        <dbReference type="EC" id="2.1.1.33"/>
    </reaction>
</comment>
<keyword evidence="5 12" id="KW-0808">Transferase</keyword>
<proteinExistence type="inferred from homology"/>
<comment type="catalytic activity">
    <reaction evidence="12">
        <text>(2R)-3-phosphoglycerate + ATP = (2R)-3-phospho-glyceroyl phosphate + ADP</text>
        <dbReference type="Rhea" id="RHEA:14801"/>
        <dbReference type="ChEBI" id="CHEBI:30616"/>
        <dbReference type="ChEBI" id="CHEBI:57604"/>
        <dbReference type="ChEBI" id="CHEBI:58272"/>
        <dbReference type="ChEBI" id="CHEBI:456216"/>
        <dbReference type="EC" id="2.7.2.3"/>
    </reaction>
</comment>
<comment type="subunit">
    <text evidence="13">Monomer.</text>
</comment>
<reference evidence="14 15" key="1">
    <citation type="submission" date="2019-08" db="EMBL/GenBank/DDBJ databases">
        <title>Draft genome sequences of two oriental melons (Cucumis melo L. var makuwa).</title>
        <authorList>
            <person name="Kwon S.-Y."/>
        </authorList>
    </citation>
    <scope>NUCLEOTIDE SEQUENCE [LARGE SCALE GENOMIC DNA]</scope>
    <source>
        <strain evidence="15">cv. SW 3</strain>
        <tissue evidence="14">Leaf</tissue>
    </source>
</reference>
<evidence type="ECO:0000256" key="1">
    <source>
        <dbReference type="ARBA" id="ARBA00000142"/>
    </source>
</evidence>
<evidence type="ECO:0000256" key="9">
    <source>
        <dbReference type="ARBA" id="ARBA00022777"/>
    </source>
</evidence>
<comment type="similarity">
    <text evidence="3 12">Belongs to the phosphoglycerate kinase family.</text>
</comment>
<dbReference type="GO" id="GO:0006096">
    <property type="term" value="P:glycolytic process"/>
    <property type="evidence" value="ECO:0007669"/>
    <property type="project" value="InterPro"/>
</dbReference>
<evidence type="ECO:0000313" key="15">
    <source>
        <dbReference type="Proteomes" id="UP000321393"/>
    </source>
</evidence>
<dbReference type="AlphaFoldDB" id="A0A5A7TS09"/>
<keyword evidence="11" id="KW-0460">Magnesium</keyword>
<dbReference type="InterPro" id="IPR015824">
    <property type="entry name" value="Phosphoglycerate_kinase_N"/>
</dbReference>
<dbReference type="PANTHER" id="PTHR11406:SF32">
    <property type="entry name" value="PHOSPHOGLYCERATE KINASE"/>
    <property type="match status" value="1"/>
</dbReference>
<evidence type="ECO:0000256" key="6">
    <source>
        <dbReference type="ARBA" id="ARBA00022691"/>
    </source>
</evidence>
<dbReference type="InterPro" id="IPR003358">
    <property type="entry name" value="tRNA_(Gua-N-7)_MeTrfase_Trmb"/>
</dbReference>
<dbReference type="Pfam" id="PF02390">
    <property type="entry name" value="Methyltransf_4"/>
    <property type="match status" value="1"/>
</dbReference>
<sequence>MTGKLVEEASKKGFQLCRILISRIRKKEMGQLLNPLQGIFFVIKAVAQDPAKLYRQTLSPYFSKYDRYHTVLMSTPARSWGAVYCKNLVNSEDHASSWWNLEAVPHVQTLGEFPREELAGKVVMVRFDSTLLLLEEMDLRTNSMKNAVFTIKYLHKYGAKVILATNWNTNSAARHLDIKSVVDYLSSVLQLKVCPVKCSSYSMMLTEEGFEKADILLLENLSMFKEEVANCSKFSKMLSLGVDIFVNDSFSQSHRILASTVGITRFCSTCLAGFNFQERLCQLKKAAETKRQPYVAIIGGGNLLDKLAALHVLASTCSALVFVGMMSFQIMQALGLSVSYRLMNHGVCKEAADLIQFSLDKRVQIVYPKDFWCVNVDTSKKIEIFASHDIPDGWLPVDLGPTSLDEINALLMNSKKIIWIGPVKFSDSSQSARGASRLARKLYDLAQRDCDITVVGTTACKAIMQESSTLSAYNVFENASVVWDFFKGKQLPGVLALDRAYPYEINWDAVFCDTALPLVVDIGSGNGMFLLEMARRRKDHNFLGLEINEKVFFLFIFSINFNHIHYLTLVRPFQLVKRCLHSVHQLEMKNGHFIATNATSTFRSIVCSYPGELVLVSIQCPNPDFNKPEHRWRMLQRSLVEAVADLLASNGKVFLQSDVEAVALRMREAFLLYGKGKLGVLQEQFGEEWLSENPFGVRSDWEQHVLDRGHPMFSNEALRNHESTT</sequence>
<dbReference type="GO" id="GO:0008176">
    <property type="term" value="F:tRNA (guanine(46)-N7)-methyltransferase activity"/>
    <property type="evidence" value="ECO:0007669"/>
    <property type="project" value="UniProtKB-EC"/>
</dbReference>
<evidence type="ECO:0000256" key="10">
    <source>
        <dbReference type="ARBA" id="ARBA00022840"/>
    </source>
</evidence>
<dbReference type="InterPro" id="IPR036043">
    <property type="entry name" value="Phosphoglycerate_kinase_sf"/>
</dbReference>
<comment type="cofactor">
    <cofactor evidence="2">
        <name>Mg(2+)</name>
        <dbReference type="ChEBI" id="CHEBI:18420"/>
    </cofactor>
</comment>
<keyword evidence="7" id="KW-0819">tRNA processing</keyword>